<dbReference type="GO" id="GO:0008474">
    <property type="term" value="F:palmitoyl-(protein) hydrolase activity"/>
    <property type="evidence" value="ECO:0007669"/>
    <property type="project" value="TreeGrafter"/>
</dbReference>
<dbReference type="GO" id="GO:0052689">
    <property type="term" value="F:carboxylic ester hydrolase activity"/>
    <property type="evidence" value="ECO:0007669"/>
    <property type="project" value="TreeGrafter"/>
</dbReference>
<accession>A0A2J6PFV6</accession>
<proteinExistence type="inferred from homology"/>
<name>A0A2J6PFV6_9HELO</name>
<dbReference type="Gene3D" id="3.40.50.1820">
    <property type="entry name" value="alpha/beta hydrolase"/>
    <property type="match status" value="1"/>
</dbReference>
<dbReference type="InterPro" id="IPR003140">
    <property type="entry name" value="PLipase/COase/thioEstase"/>
</dbReference>
<dbReference type="GO" id="GO:0005737">
    <property type="term" value="C:cytoplasm"/>
    <property type="evidence" value="ECO:0007669"/>
    <property type="project" value="TreeGrafter"/>
</dbReference>
<evidence type="ECO:0000259" key="2">
    <source>
        <dbReference type="Pfam" id="PF02230"/>
    </source>
</evidence>
<dbReference type="PANTHER" id="PTHR10655:SF67">
    <property type="entry name" value="PHOSPHOLIPASE_CARBOXYLESTERASE SUPERFAMILY (AFU_ORTHOLOGUE AFUA_5G09340)"/>
    <property type="match status" value="1"/>
</dbReference>
<evidence type="ECO:0000256" key="1">
    <source>
        <dbReference type="ARBA" id="ARBA00006499"/>
    </source>
</evidence>
<dbReference type="InterPro" id="IPR050565">
    <property type="entry name" value="LYPA1-2/EST-like"/>
</dbReference>
<dbReference type="Pfam" id="PF02230">
    <property type="entry name" value="Abhydrolase_2"/>
    <property type="match status" value="1"/>
</dbReference>
<dbReference type="PANTHER" id="PTHR10655">
    <property type="entry name" value="LYSOPHOSPHOLIPASE-RELATED"/>
    <property type="match status" value="1"/>
</dbReference>
<dbReference type="AlphaFoldDB" id="A0A2J6PFV6"/>
<gene>
    <name evidence="3" type="ORF">NA56DRAFT_452105</name>
</gene>
<dbReference type="EMBL" id="KZ613540">
    <property type="protein sequence ID" value="PMD12904.1"/>
    <property type="molecule type" value="Genomic_DNA"/>
</dbReference>
<feature type="domain" description="Phospholipase/carboxylesterase/thioesterase" evidence="2">
    <location>
        <begin position="23"/>
        <end position="166"/>
    </location>
</feature>
<sequence length="244" mass="26478">MATRLPIKADFPSSLTLDIIPPSSGQAINILILLHGLGDTNKSFSQLGKNLNLPETACLSIQGPNPIPPIFTGSDLPAFHWGDDVLVDERQGEIELDAGFQKIEKIILDDVVKGALMQKCKFPPRNILFLGFGQGGMVALHIASSASDLEFGGVVSVGGRLPGNGKEGPKSQTPVLVLGGSRRTQVTRSAVDGLKRRFGDVEYVKWEKGEDSMPKSREEMLPIMKFFARRLRSRAGVPEEAMEI</sequence>
<reference evidence="3 4" key="1">
    <citation type="submission" date="2016-05" db="EMBL/GenBank/DDBJ databases">
        <title>A degradative enzymes factory behind the ericoid mycorrhizal symbiosis.</title>
        <authorList>
            <consortium name="DOE Joint Genome Institute"/>
            <person name="Martino E."/>
            <person name="Morin E."/>
            <person name="Grelet G."/>
            <person name="Kuo A."/>
            <person name="Kohler A."/>
            <person name="Daghino S."/>
            <person name="Barry K."/>
            <person name="Choi C."/>
            <person name="Cichocki N."/>
            <person name="Clum A."/>
            <person name="Copeland A."/>
            <person name="Hainaut M."/>
            <person name="Haridas S."/>
            <person name="Labutti K."/>
            <person name="Lindquist E."/>
            <person name="Lipzen A."/>
            <person name="Khouja H.-R."/>
            <person name="Murat C."/>
            <person name="Ohm R."/>
            <person name="Olson A."/>
            <person name="Spatafora J."/>
            <person name="Veneault-Fourrey C."/>
            <person name="Henrissat B."/>
            <person name="Grigoriev I."/>
            <person name="Martin F."/>
            <person name="Perotto S."/>
        </authorList>
    </citation>
    <scope>NUCLEOTIDE SEQUENCE [LARGE SCALE GENOMIC DNA]</scope>
    <source>
        <strain evidence="3 4">UAMH 7357</strain>
    </source>
</reference>
<organism evidence="3 4">
    <name type="scientific">Hyaloscypha hepaticicola</name>
    <dbReference type="NCBI Taxonomy" id="2082293"/>
    <lineage>
        <taxon>Eukaryota</taxon>
        <taxon>Fungi</taxon>
        <taxon>Dikarya</taxon>
        <taxon>Ascomycota</taxon>
        <taxon>Pezizomycotina</taxon>
        <taxon>Leotiomycetes</taxon>
        <taxon>Helotiales</taxon>
        <taxon>Hyaloscyphaceae</taxon>
        <taxon>Hyaloscypha</taxon>
    </lineage>
</organism>
<keyword evidence="4" id="KW-1185">Reference proteome</keyword>
<evidence type="ECO:0000313" key="3">
    <source>
        <dbReference type="EMBL" id="PMD12904.1"/>
    </source>
</evidence>
<evidence type="ECO:0000313" key="4">
    <source>
        <dbReference type="Proteomes" id="UP000235672"/>
    </source>
</evidence>
<dbReference type="OrthoDB" id="437457at2759"/>
<dbReference type="Proteomes" id="UP000235672">
    <property type="component" value="Unassembled WGS sequence"/>
</dbReference>
<protein>
    <submittedName>
        <fullName evidence="3">Alpha/beta-hydrolase</fullName>
    </submittedName>
</protein>
<dbReference type="STRING" id="1745343.A0A2J6PFV6"/>
<dbReference type="SUPFAM" id="SSF53474">
    <property type="entry name" value="alpha/beta-Hydrolases"/>
    <property type="match status" value="1"/>
</dbReference>
<dbReference type="InterPro" id="IPR029058">
    <property type="entry name" value="AB_hydrolase_fold"/>
</dbReference>
<keyword evidence="3" id="KW-0378">Hydrolase</keyword>
<comment type="similarity">
    <text evidence="1">Belongs to the AB hydrolase superfamily. AB hydrolase 2 family.</text>
</comment>